<keyword evidence="1" id="KW-0472">Membrane</keyword>
<keyword evidence="1" id="KW-1133">Transmembrane helix</keyword>
<gene>
    <name evidence="2" type="ORF">UY86_C0004G0050</name>
</gene>
<sequence length="237" mass="26072">MAYTVKVADPLIFVAVIGGVLPALLWLFFWLREDRCEPEPRRYIIFAFLAGMAAVPLVLPLERQAMQYYSGTVLLSSSSISAGAGAAFSFFVPRAGAWGVRAKDEPLDALIYLVTAALGFAALENTFFLITPLQQGDILRSVVMGDLRFVGATLLHTLASATVGLSLALSYYKPALERKLYALAGVILAIFLHLVFNFFILQEGSGATFWMFLVIWVGIVGVFLMTERIKQPSRDYC</sequence>
<accession>A0A0G1Y3E4</accession>
<dbReference type="PANTHER" id="PTHR36844">
    <property type="entry name" value="PROTEASE PRSW"/>
    <property type="match status" value="1"/>
</dbReference>
<dbReference type="Pfam" id="PF13367">
    <property type="entry name" value="PrsW-protease"/>
    <property type="match status" value="1"/>
</dbReference>
<feature type="transmembrane region" description="Helical" evidence="1">
    <location>
        <begin position="73"/>
        <end position="97"/>
    </location>
</feature>
<evidence type="ECO:0000313" key="2">
    <source>
        <dbReference type="EMBL" id="KKW37721.1"/>
    </source>
</evidence>
<keyword evidence="1" id="KW-0812">Transmembrane</keyword>
<feature type="transmembrane region" description="Helical" evidence="1">
    <location>
        <begin position="180"/>
        <end position="201"/>
    </location>
</feature>
<evidence type="ECO:0008006" key="4">
    <source>
        <dbReference type="Google" id="ProtNLM"/>
    </source>
</evidence>
<dbReference type="GO" id="GO:0008233">
    <property type="term" value="F:peptidase activity"/>
    <property type="evidence" value="ECO:0007669"/>
    <property type="project" value="InterPro"/>
</dbReference>
<dbReference type="AlphaFoldDB" id="A0A0G1Y3E4"/>
<dbReference type="InterPro" id="IPR026898">
    <property type="entry name" value="PrsW"/>
</dbReference>
<feature type="transmembrane region" description="Helical" evidence="1">
    <location>
        <begin position="207"/>
        <end position="226"/>
    </location>
</feature>
<feature type="transmembrane region" description="Helical" evidence="1">
    <location>
        <begin position="109"/>
        <end position="129"/>
    </location>
</feature>
<feature type="transmembrane region" description="Helical" evidence="1">
    <location>
        <begin position="149"/>
        <end position="168"/>
    </location>
</feature>
<dbReference type="EMBL" id="LCRR01000004">
    <property type="protein sequence ID" value="KKW37721.1"/>
    <property type="molecule type" value="Genomic_DNA"/>
</dbReference>
<dbReference type="STRING" id="1618607.UY86_C0004G0050"/>
<comment type="caution">
    <text evidence="2">The sequence shown here is derived from an EMBL/GenBank/DDBJ whole genome shotgun (WGS) entry which is preliminary data.</text>
</comment>
<protein>
    <recommendedName>
        <fullName evidence="4">Protease PrsW</fullName>
    </recommendedName>
</protein>
<feature type="transmembrane region" description="Helical" evidence="1">
    <location>
        <begin position="12"/>
        <end position="31"/>
    </location>
</feature>
<feature type="transmembrane region" description="Helical" evidence="1">
    <location>
        <begin position="43"/>
        <end position="61"/>
    </location>
</feature>
<reference evidence="2 3" key="1">
    <citation type="journal article" date="2015" name="Nature">
        <title>rRNA introns, odd ribosomes, and small enigmatic genomes across a large radiation of phyla.</title>
        <authorList>
            <person name="Brown C.T."/>
            <person name="Hug L.A."/>
            <person name="Thomas B.C."/>
            <person name="Sharon I."/>
            <person name="Castelle C.J."/>
            <person name="Singh A."/>
            <person name="Wilkins M.J."/>
            <person name="Williams K.H."/>
            <person name="Banfield J.F."/>
        </authorList>
    </citation>
    <scope>NUCLEOTIDE SEQUENCE [LARGE SCALE GENOMIC DNA]</scope>
</reference>
<dbReference type="Proteomes" id="UP000033852">
    <property type="component" value="Unassembled WGS sequence"/>
</dbReference>
<evidence type="ECO:0000256" key="1">
    <source>
        <dbReference type="SAM" id="Phobius"/>
    </source>
</evidence>
<proteinExistence type="predicted"/>
<dbReference type="PANTHER" id="PTHR36844:SF1">
    <property type="entry name" value="PROTEASE PRSW"/>
    <property type="match status" value="1"/>
</dbReference>
<organism evidence="2 3">
    <name type="scientific">Candidatus Adlerbacteria bacterium GW2011_GWB1_54_7</name>
    <dbReference type="NCBI Taxonomy" id="1618607"/>
    <lineage>
        <taxon>Bacteria</taxon>
        <taxon>Candidatus Adleribacteriota</taxon>
    </lineage>
</organism>
<name>A0A0G1Y3E4_9BACT</name>
<evidence type="ECO:0000313" key="3">
    <source>
        <dbReference type="Proteomes" id="UP000033852"/>
    </source>
</evidence>